<dbReference type="InterPro" id="IPR002004">
    <property type="entry name" value="PABP_HYD_C"/>
</dbReference>
<dbReference type="PROSITE" id="PS51309">
    <property type="entry name" value="PABC"/>
    <property type="match status" value="1"/>
</dbReference>
<feature type="domain" description="PABC" evidence="1">
    <location>
        <begin position="9"/>
        <end position="86"/>
    </location>
</feature>
<dbReference type="EMBL" id="CP016174">
    <property type="protein sequence ID" value="ANN17219.1"/>
    <property type="molecule type" value="Genomic_DNA"/>
</dbReference>
<dbReference type="Pfam" id="PF00658">
    <property type="entry name" value="MLLE"/>
    <property type="match status" value="1"/>
</dbReference>
<evidence type="ECO:0000313" key="3">
    <source>
        <dbReference type="Proteomes" id="UP000093695"/>
    </source>
</evidence>
<dbReference type="Proteomes" id="UP000093695">
    <property type="component" value="Chromosome"/>
</dbReference>
<protein>
    <recommendedName>
        <fullName evidence="1">PABC domain-containing protein</fullName>
    </recommendedName>
</protein>
<dbReference type="InterPro" id="IPR036053">
    <property type="entry name" value="PABP-dom"/>
</dbReference>
<evidence type="ECO:0000259" key="1">
    <source>
        <dbReference type="PROSITE" id="PS51309"/>
    </source>
</evidence>
<proteinExistence type="predicted"/>
<accession>A0A193BYH4</accession>
<organism evidence="2 3">
    <name type="scientific">Amycolatopsis orientalis</name>
    <name type="common">Nocardia orientalis</name>
    <dbReference type="NCBI Taxonomy" id="31958"/>
    <lineage>
        <taxon>Bacteria</taxon>
        <taxon>Bacillati</taxon>
        <taxon>Actinomycetota</taxon>
        <taxon>Actinomycetes</taxon>
        <taxon>Pseudonocardiales</taxon>
        <taxon>Pseudonocardiaceae</taxon>
        <taxon>Amycolatopsis</taxon>
    </lineage>
</organism>
<dbReference type="GO" id="GO:0003723">
    <property type="term" value="F:RNA binding"/>
    <property type="evidence" value="ECO:0007669"/>
    <property type="project" value="InterPro"/>
</dbReference>
<name>A0A193BYH4_AMYOR</name>
<dbReference type="STRING" id="31958.SD37_17260"/>
<gene>
    <name evidence="2" type="ORF">SD37_17260</name>
</gene>
<dbReference type="SUPFAM" id="SSF63570">
    <property type="entry name" value="PABC (PABP) domain"/>
    <property type="match status" value="1"/>
</dbReference>
<reference evidence="2 3" key="1">
    <citation type="journal article" date="2015" name="Genome Announc.">
        <title>Draft Genome Sequence of Norvancomycin-Producing Strain Amycolatopsis orientalis CPCC200066.</title>
        <authorList>
            <person name="Lei X."/>
            <person name="Yuan F."/>
            <person name="Shi Y."/>
            <person name="Li X."/>
            <person name="Wang L."/>
            <person name="Hong B."/>
        </authorList>
    </citation>
    <scope>NUCLEOTIDE SEQUENCE [LARGE SCALE GENOMIC DNA]</scope>
    <source>
        <strain evidence="2 3">B-37</strain>
    </source>
</reference>
<keyword evidence="3" id="KW-1185">Reference proteome</keyword>
<dbReference type="RefSeq" id="WP_044852869.1">
    <property type="nucleotide sequence ID" value="NZ_CP016174.1"/>
</dbReference>
<dbReference type="AlphaFoldDB" id="A0A193BYH4"/>
<dbReference type="KEGG" id="aori:SD37_17260"/>
<sequence>MIARMPDDRENVSAAALAELTPEQRKARLGLALLPLVQKHQPILAVHVTKRLLELDDDEVLALLENDSRLERKIDEATTELAHRQVERDAALRPEATGP</sequence>
<dbReference type="SMART" id="SM00517">
    <property type="entry name" value="PolyA"/>
    <property type="match status" value="1"/>
</dbReference>
<dbReference type="Gene3D" id="1.10.1900.10">
    <property type="entry name" value="c-terminal domain of poly(a) binding protein"/>
    <property type="match status" value="1"/>
</dbReference>
<evidence type="ECO:0000313" key="2">
    <source>
        <dbReference type="EMBL" id="ANN17219.1"/>
    </source>
</evidence>